<comment type="caution">
    <text evidence="2">The sequence shown here is derived from an EMBL/GenBank/DDBJ whole genome shotgun (WGS) entry which is preliminary data.</text>
</comment>
<evidence type="ECO:0000313" key="2">
    <source>
        <dbReference type="EMBL" id="PRQ57224.1"/>
    </source>
</evidence>
<protein>
    <submittedName>
        <fullName evidence="2">Putative RNA polymerase, Rpb5</fullName>
    </submittedName>
</protein>
<reference evidence="2 3" key="1">
    <citation type="journal article" date="2018" name="Nat. Genet.">
        <title>The Rosa genome provides new insights in the design of modern roses.</title>
        <authorList>
            <person name="Bendahmane M."/>
        </authorList>
    </citation>
    <scope>NUCLEOTIDE SEQUENCE [LARGE SCALE GENOMIC DNA]</scope>
    <source>
        <strain evidence="3">cv. Old Blush</strain>
    </source>
</reference>
<gene>
    <name evidence="2" type="ORF">RchiOBHm_Chr1g0345951</name>
</gene>
<dbReference type="Gene3D" id="3.40.1340.10">
    <property type="entry name" value="RNA polymerase, Rpb5, N-terminal domain"/>
    <property type="match status" value="1"/>
</dbReference>
<evidence type="ECO:0000313" key="3">
    <source>
        <dbReference type="Proteomes" id="UP000238479"/>
    </source>
</evidence>
<dbReference type="SUPFAM" id="SSF53036">
    <property type="entry name" value="Eukaryotic RPB5 N-terminal domain"/>
    <property type="match status" value="1"/>
</dbReference>
<name>A0A2P6SEX9_ROSCH</name>
<dbReference type="InterPro" id="IPR036710">
    <property type="entry name" value="RNA_pol_Rpb5_N_sf"/>
</dbReference>
<dbReference type="GO" id="GO:0003899">
    <property type="term" value="F:DNA-directed RNA polymerase activity"/>
    <property type="evidence" value="ECO:0007669"/>
    <property type="project" value="InterPro"/>
</dbReference>
<feature type="domain" description="RNA polymerase Rpb5 N-terminal" evidence="1">
    <location>
        <begin position="65"/>
        <end position="112"/>
    </location>
</feature>
<dbReference type="Proteomes" id="UP000238479">
    <property type="component" value="Chromosome 1"/>
</dbReference>
<proteinExistence type="predicted"/>
<dbReference type="GO" id="GO:0005736">
    <property type="term" value="C:RNA polymerase I complex"/>
    <property type="evidence" value="ECO:0007669"/>
    <property type="project" value="TreeGrafter"/>
</dbReference>
<organism evidence="2 3">
    <name type="scientific">Rosa chinensis</name>
    <name type="common">China rose</name>
    <dbReference type="NCBI Taxonomy" id="74649"/>
    <lineage>
        <taxon>Eukaryota</taxon>
        <taxon>Viridiplantae</taxon>
        <taxon>Streptophyta</taxon>
        <taxon>Embryophyta</taxon>
        <taxon>Tracheophyta</taxon>
        <taxon>Spermatophyta</taxon>
        <taxon>Magnoliopsida</taxon>
        <taxon>eudicotyledons</taxon>
        <taxon>Gunneridae</taxon>
        <taxon>Pentapetalae</taxon>
        <taxon>rosids</taxon>
        <taxon>fabids</taxon>
        <taxon>Rosales</taxon>
        <taxon>Rosaceae</taxon>
        <taxon>Rosoideae</taxon>
        <taxon>Rosoideae incertae sedis</taxon>
        <taxon>Rosa</taxon>
    </lineage>
</organism>
<dbReference type="InterPro" id="IPR014381">
    <property type="entry name" value="Arch_Rpo5/euc_Rpb5"/>
</dbReference>
<dbReference type="GO" id="GO:0006366">
    <property type="term" value="P:transcription by RNA polymerase II"/>
    <property type="evidence" value="ECO:0007669"/>
    <property type="project" value="TreeGrafter"/>
</dbReference>
<accession>A0A2P6SEX9</accession>
<dbReference type="GO" id="GO:0005666">
    <property type="term" value="C:RNA polymerase III complex"/>
    <property type="evidence" value="ECO:0007669"/>
    <property type="project" value="TreeGrafter"/>
</dbReference>
<dbReference type="AlphaFoldDB" id="A0A2P6SEX9"/>
<dbReference type="PANTHER" id="PTHR10535:SF0">
    <property type="entry name" value="DNA-DIRECTED RNA POLYMERASES I, II, AND III SUBUNIT RPABC1"/>
    <property type="match status" value="1"/>
</dbReference>
<dbReference type="GO" id="GO:0003677">
    <property type="term" value="F:DNA binding"/>
    <property type="evidence" value="ECO:0007669"/>
    <property type="project" value="InterPro"/>
</dbReference>
<evidence type="ECO:0000259" key="1">
    <source>
        <dbReference type="Pfam" id="PF03871"/>
    </source>
</evidence>
<keyword evidence="3" id="KW-1185">Reference proteome</keyword>
<dbReference type="GO" id="GO:0005665">
    <property type="term" value="C:RNA polymerase II, core complex"/>
    <property type="evidence" value="ECO:0007669"/>
    <property type="project" value="TreeGrafter"/>
</dbReference>
<dbReference type="STRING" id="74649.A0A2P6SEX9"/>
<dbReference type="EMBL" id="PDCK01000039">
    <property type="protein sequence ID" value="PRQ57224.1"/>
    <property type="molecule type" value="Genomic_DNA"/>
</dbReference>
<dbReference type="GO" id="GO:0006362">
    <property type="term" value="P:transcription elongation by RNA polymerase I"/>
    <property type="evidence" value="ECO:0007669"/>
    <property type="project" value="TreeGrafter"/>
</dbReference>
<dbReference type="InterPro" id="IPR005571">
    <property type="entry name" value="RNA_pol_Rpb5_N"/>
</dbReference>
<dbReference type="Pfam" id="PF03871">
    <property type="entry name" value="RNA_pol_Rpb5_N"/>
    <property type="match status" value="1"/>
</dbReference>
<sequence>MPTFCAKVFSIRTILCCWPLKFAALIEFFQSLMVPLFLPTATQSFSPSPSPLYTDQSHRMDLTEGEITRLYRVRKTLMQMVKDWDYIIVDHDLNMTMSQFKNKYGENMKRDDL</sequence>
<dbReference type="Gramene" id="PRQ57224">
    <property type="protein sequence ID" value="PRQ57224"/>
    <property type="gene ID" value="RchiOBHm_Chr1g0345951"/>
</dbReference>
<dbReference type="PANTHER" id="PTHR10535">
    <property type="entry name" value="DNA-DIRECTED RNA POLYMERASES I, II, AND III SUBUNIT RPABC1"/>
    <property type="match status" value="1"/>
</dbReference>
<dbReference type="GO" id="GO:0042797">
    <property type="term" value="P:tRNA transcription by RNA polymerase III"/>
    <property type="evidence" value="ECO:0007669"/>
    <property type="project" value="TreeGrafter"/>
</dbReference>